<protein>
    <submittedName>
        <fullName evidence="1">Uncharacterized protein</fullName>
    </submittedName>
</protein>
<dbReference type="InterPro" id="IPR036170">
    <property type="entry name" value="YezG-like_sf"/>
</dbReference>
<accession>A0A4R4YL78</accession>
<evidence type="ECO:0000313" key="2">
    <source>
        <dbReference type="Proteomes" id="UP000295302"/>
    </source>
</evidence>
<dbReference type="AlphaFoldDB" id="A0A4R4YL78"/>
<keyword evidence="2" id="KW-1185">Reference proteome</keyword>
<dbReference type="OrthoDB" id="3530575at2"/>
<gene>
    <name evidence="1" type="ORF">E1286_25440</name>
</gene>
<evidence type="ECO:0000313" key="1">
    <source>
        <dbReference type="EMBL" id="TDD44934.1"/>
    </source>
</evidence>
<dbReference type="SUPFAM" id="SSF160424">
    <property type="entry name" value="BH3703-like"/>
    <property type="match status" value="1"/>
</dbReference>
<reference evidence="1 2" key="1">
    <citation type="submission" date="2019-03" db="EMBL/GenBank/DDBJ databases">
        <title>Draft genome sequences of novel Actinobacteria.</title>
        <authorList>
            <person name="Sahin N."/>
            <person name="Ay H."/>
            <person name="Saygin H."/>
        </authorList>
    </citation>
    <scope>NUCLEOTIDE SEQUENCE [LARGE SCALE GENOMIC DNA]</scope>
    <source>
        <strain evidence="1 2">CH32</strain>
    </source>
</reference>
<dbReference type="Proteomes" id="UP000295302">
    <property type="component" value="Unassembled WGS sequence"/>
</dbReference>
<proteinExistence type="predicted"/>
<comment type="caution">
    <text evidence="1">The sequence shown here is derived from an EMBL/GenBank/DDBJ whole genome shotgun (WGS) entry which is preliminary data.</text>
</comment>
<dbReference type="RefSeq" id="WP_132616149.1">
    <property type="nucleotide sequence ID" value="NZ_SMKQ01000088.1"/>
</dbReference>
<name>A0A4R4YL78_9ACTN</name>
<organism evidence="1 2">
    <name type="scientific">Nonomuraea terrae</name>
    <dbReference type="NCBI Taxonomy" id="2530383"/>
    <lineage>
        <taxon>Bacteria</taxon>
        <taxon>Bacillati</taxon>
        <taxon>Actinomycetota</taxon>
        <taxon>Actinomycetes</taxon>
        <taxon>Streptosporangiales</taxon>
        <taxon>Streptosporangiaceae</taxon>
        <taxon>Nonomuraea</taxon>
    </lineage>
</organism>
<dbReference type="EMBL" id="SMKQ01000088">
    <property type="protein sequence ID" value="TDD44934.1"/>
    <property type="molecule type" value="Genomic_DNA"/>
</dbReference>
<sequence length="293" mass="32395">MVKRSERWRSRDDEAHARRTSIGDVVRAAAAPGWSELVVRRAQVGSYAVTSVIRDGREIAVEGVDEPFRRLREVSYRPGVGTWFTCELAFAPHGRGYTGRVDACAPPLADVPPAAALAELTTFPREDTPGWLLDALPTAVPLTAPTTYGDHYDRWREHRGRHPLPPIDGDLVYVPAAVMTARVFDHGVERGQHLWHLAEKDAAGADALVISAYEQKYWIGRDGARGIGEGVRSLSLDGAVLRLELTSKAADELRTETLYEVRLDLPPESIDRLRAAVPDMFRLVDDAPELIGF</sequence>